<evidence type="ECO:0000259" key="1">
    <source>
        <dbReference type="Pfam" id="PF08387"/>
    </source>
</evidence>
<dbReference type="Proteomes" id="UP001417504">
    <property type="component" value="Unassembled WGS sequence"/>
</dbReference>
<gene>
    <name evidence="2" type="ORF">Sjap_000751</name>
</gene>
<dbReference type="AlphaFoldDB" id="A0AAP0KIP4"/>
<dbReference type="Pfam" id="PF08387">
    <property type="entry name" value="FBD"/>
    <property type="match status" value="1"/>
</dbReference>
<feature type="domain" description="FBD" evidence="1">
    <location>
        <begin position="2"/>
        <end position="41"/>
    </location>
</feature>
<evidence type="ECO:0000313" key="3">
    <source>
        <dbReference type="Proteomes" id="UP001417504"/>
    </source>
</evidence>
<proteinExistence type="predicted"/>
<name>A0AAP0KIP4_9MAGN</name>
<organism evidence="2 3">
    <name type="scientific">Stephania japonica</name>
    <dbReference type="NCBI Taxonomy" id="461633"/>
    <lineage>
        <taxon>Eukaryota</taxon>
        <taxon>Viridiplantae</taxon>
        <taxon>Streptophyta</taxon>
        <taxon>Embryophyta</taxon>
        <taxon>Tracheophyta</taxon>
        <taxon>Spermatophyta</taxon>
        <taxon>Magnoliopsida</taxon>
        <taxon>Ranunculales</taxon>
        <taxon>Menispermaceae</taxon>
        <taxon>Menispermoideae</taxon>
        <taxon>Cissampelideae</taxon>
        <taxon>Stephania</taxon>
    </lineage>
</organism>
<comment type="caution">
    <text evidence="2">The sequence shown here is derived from an EMBL/GenBank/DDBJ whole genome shotgun (WGS) entry which is preliminary data.</text>
</comment>
<dbReference type="EMBL" id="JBBNAE010000001">
    <property type="protein sequence ID" value="KAK9153271.1"/>
    <property type="molecule type" value="Genomic_DNA"/>
</dbReference>
<evidence type="ECO:0000313" key="2">
    <source>
        <dbReference type="EMBL" id="KAK9153271.1"/>
    </source>
</evidence>
<reference evidence="2 3" key="1">
    <citation type="submission" date="2024-01" db="EMBL/GenBank/DDBJ databases">
        <title>Genome assemblies of Stephania.</title>
        <authorList>
            <person name="Yang L."/>
        </authorList>
    </citation>
    <scope>NUCLEOTIDE SEQUENCE [LARGE SCALE GENOMIC DNA]</scope>
    <source>
        <strain evidence="2">QJT</strain>
        <tissue evidence="2">Leaf</tissue>
    </source>
</reference>
<keyword evidence="3" id="KW-1185">Reference proteome</keyword>
<dbReference type="InterPro" id="IPR006566">
    <property type="entry name" value="FBD"/>
</dbReference>
<protein>
    <recommendedName>
        <fullName evidence="1">FBD domain-containing protein</fullName>
    </recommendedName>
</protein>
<sequence length="78" mass="8963">MQCIFHHLKVIEIYGAIGCLNELKLLEIVMKNSMVLEKIVIWTTFGMPFDRKERLISFCQTLLRIPRGASSDIAVLLI</sequence>
<accession>A0AAP0KIP4</accession>